<dbReference type="Gene3D" id="3.10.20.70">
    <property type="entry name" value="Glutamine synthetase, N-terminal domain"/>
    <property type="match status" value="1"/>
</dbReference>
<evidence type="ECO:0000259" key="5">
    <source>
        <dbReference type="PROSITE" id="PS51987"/>
    </source>
</evidence>
<dbReference type="Pfam" id="PF00120">
    <property type="entry name" value="Gln-synt_C"/>
    <property type="match status" value="1"/>
</dbReference>
<dbReference type="InterPro" id="IPR014746">
    <property type="entry name" value="Gln_synth/guanido_kin_cat_dom"/>
</dbReference>
<dbReference type="Proteomes" id="UP000035425">
    <property type="component" value="Unassembled WGS sequence"/>
</dbReference>
<dbReference type="GO" id="GO:0016874">
    <property type="term" value="F:ligase activity"/>
    <property type="evidence" value="ECO:0007669"/>
    <property type="project" value="UniProtKB-KW"/>
</dbReference>
<keyword evidence="7" id="KW-1185">Reference proteome</keyword>
<dbReference type="EMBL" id="JWIO01000052">
    <property type="protein sequence ID" value="KLL09893.1"/>
    <property type="molecule type" value="Genomic_DNA"/>
</dbReference>
<proteinExistence type="inferred from homology"/>
<evidence type="ECO:0000256" key="1">
    <source>
        <dbReference type="ARBA" id="ARBA00009897"/>
    </source>
</evidence>
<dbReference type="InterPro" id="IPR008146">
    <property type="entry name" value="Gln_synth_cat_dom"/>
</dbReference>
<evidence type="ECO:0000313" key="6">
    <source>
        <dbReference type="EMBL" id="KLL09893.1"/>
    </source>
</evidence>
<name>A0ABR5EZJ3_9ACTN</name>
<dbReference type="InterPro" id="IPR036651">
    <property type="entry name" value="Gln_synt_N_sf"/>
</dbReference>
<reference evidence="6 7" key="1">
    <citation type="submission" date="2014-12" db="EMBL/GenBank/DDBJ databases">
        <title>Frankia sp. BMG5.1 draft genome.</title>
        <authorList>
            <person name="Gtari M."/>
            <person name="Ghodhbane-Gtari F."/>
            <person name="Nouioui I."/>
            <person name="Ktari A."/>
            <person name="Hezbri K."/>
            <person name="Mimouni W."/>
            <person name="Sbissi I."/>
            <person name="Ayari A."/>
            <person name="Yamanaka T."/>
            <person name="Normand P."/>
            <person name="Tisa L.S."/>
            <person name="Boudabous A."/>
        </authorList>
    </citation>
    <scope>NUCLEOTIDE SEQUENCE [LARGE SCALE GENOMIC DNA]</scope>
    <source>
        <strain evidence="6 7">BMG5.1</strain>
    </source>
</reference>
<dbReference type="SUPFAM" id="SSF55931">
    <property type="entry name" value="Glutamine synthetase/guanido kinase"/>
    <property type="match status" value="1"/>
</dbReference>
<comment type="caution">
    <text evidence="6">The sequence shown here is derived from an EMBL/GenBank/DDBJ whole genome shotgun (WGS) entry which is preliminary data.</text>
</comment>
<evidence type="ECO:0000256" key="3">
    <source>
        <dbReference type="PROSITE-ProRule" id="PRU01331"/>
    </source>
</evidence>
<evidence type="ECO:0000256" key="2">
    <source>
        <dbReference type="ARBA" id="ARBA00022598"/>
    </source>
</evidence>
<sequence>MNRPARRHPGLLDVDELRRLAASTRSPDSIDEVLVGLPDLQGRLQGSGASVDHFIEDVLARGLPACAYLLAVDVEMDTDAGYAFAPWDTGFGDFRLVPDLATLRRAPWHPRSAVVFADAWWPAGGMVRVAPRAVLRAQLDRLYTRGLAALAGTELEFLVFTESYQQAADRSYGGLTSASRYNVDYSLIGTSEMDGLVRTIRRAMADAGVRVESARAEVHPGQYEIVFRYDDAMSTCDNHVLYKTTAKNLAAQAGQAVTFMAKYDQGEGNSCHVHLSLRGRDGATLFAAEPLEDGRAAPDEESAERADLAGMSKLMRSFVAGQLACMAEFALLFAPTVNSYKRLAAPGSFAPTGIAWGRDNRTCPVRVVGSGRSLRIEHRVPGGDANPYLAVAGIIAAGLYGIDNDLALPPATAGNAFTAPGVARLPRTLRQAQRLWRSSEIARAAFGDDVVDHLAHAADAELASYETTVTDWERRRAFERL</sequence>
<protein>
    <submittedName>
        <fullName evidence="6">Glutamate--ammonia ligase</fullName>
    </submittedName>
</protein>
<dbReference type="PANTHER" id="PTHR43785:SF12">
    <property type="entry name" value="TYPE-1 GLUTAMINE SYNTHETASE 2"/>
    <property type="match status" value="1"/>
</dbReference>
<evidence type="ECO:0000313" key="7">
    <source>
        <dbReference type="Proteomes" id="UP000035425"/>
    </source>
</evidence>
<accession>A0ABR5EZJ3</accession>
<gene>
    <name evidence="6" type="ORF">FrCorBMG51_21680</name>
</gene>
<evidence type="ECO:0000256" key="4">
    <source>
        <dbReference type="RuleBase" id="RU000384"/>
    </source>
</evidence>
<keyword evidence="2 6" id="KW-0436">Ligase</keyword>
<dbReference type="RefSeq" id="WP_052914926.1">
    <property type="nucleotide sequence ID" value="NZ_JWIO01000052.1"/>
</dbReference>
<feature type="domain" description="GS catalytic" evidence="5">
    <location>
        <begin position="131"/>
        <end position="481"/>
    </location>
</feature>
<comment type="similarity">
    <text evidence="1 3 4">Belongs to the glutamine synthetase family.</text>
</comment>
<organism evidence="6 7">
    <name type="scientific">Protofrankia coriariae</name>
    <dbReference type="NCBI Taxonomy" id="1562887"/>
    <lineage>
        <taxon>Bacteria</taxon>
        <taxon>Bacillati</taxon>
        <taxon>Actinomycetota</taxon>
        <taxon>Actinomycetes</taxon>
        <taxon>Frankiales</taxon>
        <taxon>Frankiaceae</taxon>
        <taxon>Protofrankia</taxon>
    </lineage>
</organism>
<dbReference type="SUPFAM" id="SSF54368">
    <property type="entry name" value="Glutamine synthetase, N-terminal domain"/>
    <property type="match status" value="1"/>
</dbReference>
<dbReference type="SMART" id="SM01230">
    <property type="entry name" value="Gln-synt_C"/>
    <property type="match status" value="1"/>
</dbReference>
<dbReference type="Gene3D" id="3.30.590.10">
    <property type="entry name" value="Glutamine synthetase/guanido kinase, catalytic domain"/>
    <property type="match status" value="1"/>
</dbReference>
<dbReference type="PANTHER" id="PTHR43785">
    <property type="entry name" value="GAMMA-GLUTAMYLPUTRESCINE SYNTHETASE"/>
    <property type="match status" value="1"/>
</dbReference>
<dbReference type="PROSITE" id="PS51987">
    <property type="entry name" value="GS_CATALYTIC"/>
    <property type="match status" value="1"/>
</dbReference>